<dbReference type="GO" id="GO:0016020">
    <property type="term" value="C:membrane"/>
    <property type="evidence" value="ECO:0007669"/>
    <property type="project" value="UniProtKB-SubCell"/>
</dbReference>
<proteinExistence type="predicted"/>
<evidence type="ECO:0000256" key="3">
    <source>
        <dbReference type="ARBA" id="ARBA00022729"/>
    </source>
</evidence>
<accession>A0A2K3K0T0</accession>
<feature type="non-terminal residue" evidence="9">
    <location>
        <position position="110"/>
    </location>
</feature>
<comment type="caution">
    <text evidence="9">The sequence shown here is derived from an EMBL/GenBank/DDBJ whole genome shotgun (WGS) entry which is preliminary data.</text>
</comment>
<dbReference type="InterPro" id="IPR046956">
    <property type="entry name" value="RLP23-like"/>
</dbReference>
<evidence type="ECO:0000256" key="2">
    <source>
        <dbReference type="ARBA" id="ARBA00022692"/>
    </source>
</evidence>
<reference evidence="9 10" key="2">
    <citation type="journal article" date="2017" name="Front. Plant Sci.">
        <title>Gene Classification and Mining of Molecular Markers Useful in Red Clover (Trifolium pratense) Breeding.</title>
        <authorList>
            <person name="Istvanek J."/>
            <person name="Dluhosova J."/>
            <person name="Dluhos P."/>
            <person name="Patkova L."/>
            <person name="Nedelnik J."/>
            <person name="Repkova J."/>
        </authorList>
    </citation>
    <scope>NUCLEOTIDE SEQUENCE [LARGE SCALE GENOMIC DNA]</scope>
    <source>
        <strain evidence="10">cv. Tatra</strain>
        <tissue evidence="9">Young leaves</tissue>
    </source>
</reference>
<comment type="subcellular location">
    <subcellularLocation>
        <location evidence="1">Membrane</location>
        <topology evidence="1">Single-pass type I membrane protein</topology>
    </subcellularLocation>
</comment>
<keyword evidence="9" id="KW-0808">Transferase</keyword>
<evidence type="ECO:0000313" key="9">
    <source>
        <dbReference type="EMBL" id="PNX59840.1"/>
    </source>
</evidence>
<evidence type="ECO:0000256" key="8">
    <source>
        <dbReference type="SAM" id="Phobius"/>
    </source>
</evidence>
<dbReference type="AlphaFoldDB" id="A0A2K3K0T0"/>
<dbReference type="STRING" id="57577.A0A2K3K0T0"/>
<protein>
    <submittedName>
        <fullName evidence="9">Leucine-rich repeat receptor protein kinase exs-like protein</fullName>
    </submittedName>
</protein>
<evidence type="ECO:0000256" key="7">
    <source>
        <dbReference type="ARBA" id="ARBA00023180"/>
    </source>
</evidence>
<evidence type="ECO:0000256" key="6">
    <source>
        <dbReference type="ARBA" id="ARBA00023170"/>
    </source>
</evidence>
<keyword evidence="5 8" id="KW-0472">Membrane</keyword>
<sequence length="110" mass="12568">MSSLTFLSVLNVSYNNLSGPIPQGNQFFTFNDPYIYVGNKFLCGSPLSNCDPDENYRDENGDEDDKDDKVEELWFYFVVALGFATGFWAVIGVLLLKKGWRHACFRCMDE</sequence>
<evidence type="ECO:0000256" key="4">
    <source>
        <dbReference type="ARBA" id="ARBA00022989"/>
    </source>
</evidence>
<dbReference type="InterPro" id="IPR032675">
    <property type="entry name" value="LRR_dom_sf"/>
</dbReference>
<keyword evidence="2 8" id="KW-0812">Transmembrane</keyword>
<dbReference type="PANTHER" id="PTHR48063">
    <property type="entry name" value="LRR RECEPTOR-LIKE KINASE"/>
    <property type="match status" value="1"/>
</dbReference>
<dbReference type="EMBL" id="ASHM01133814">
    <property type="protein sequence ID" value="PNX59840.1"/>
    <property type="molecule type" value="Genomic_DNA"/>
</dbReference>
<evidence type="ECO:0000313" key="10">
    <source>
        <dbReference type="Proteomes" id="UP000236291"/>
    </source>
</evidence>
<evidence type="ECO:0000256" key="1">
    <source>
        <dbReference type="ARBA" id="ARBA00004479"/>
    </source>
</evidence>
<keyword evidence="4 8" id="KW-1133">Transmembrane helix</keyword>
<reference evidence="9 10" key="1">
    <citation type="journal article" date="2014" name="Am. J. Bot.">
        <title>Genome assembly and annotation for red clover (Trifolium pratense; Fabaceae).</title>
        <authorList>
            <person name="Istvanek J."/>
            <person name="Jaros M."/>
            <person name="Krenek A."/>
            <person name="Repkova J."/>
        </authorList>
    </citation>
    <scope>NUCLEOTIDE SEQUENCE [LARGE SCALE GENOMIC DNA]</scope>
    <source>
        <strain evidence="10">cv. Tatra</strain>
        <tissue evidence="9">Young leaves</tissue>
    </source>
</reference>
<name>A0A2K3K0T0_TRIPR</name>
<gene>
    <name evidence="9" type="ORF">L195_g059887</name>
</gene>
<dbReference type="Gene3D" id="3.80.10.10">
    <property type="entry name" value="Ribonuclease Inhibitor"/>
    <property type="match status" value="1"/>
</dbReference>
<keyword evidence="6 9" id="KW-0675">Receptor</keyword>
<feature type="transmembrane region" description="Helical" evidence="8">
    <location>
        <begin position="73"/>
        <end position="96"/>
    </location>
</feature>
<evidence type="ECO:0000256" key="5">
    <source>
        <dbReference type="ARBA" id="ARBA00023136"/>
    </source>
</evidence>
<dbReference type="GO" id="GO:0016301">
    <property type="term" value="F:kinase activity"/>
    <property type="evidence" value="ECO:0007669"/>
    <property type="project" value="UniProtKB-KW"/>
</dbReference>
<organism evidence="9 10">
    <name type="scientific">Trifolium pratense</name>
    <name type="common">Red clover</name>
    <dbReference type="NCBI Taxonomy" id="57577"/>
    <lineage>
        <taxon>Eukaryota</taxon>
        <taxon>Viridiplantae</taxon>
        <taxon>Streptophyta</taxon>
        <taxon>Embryophyta</taxon>
        <taxon>Tracheophyta</taxon>
        <taxon>Spermatophyta</taxon>
        <taxon>Magnoliopsida</taxon>
        <taxon>eudicotyledons</taxon>
        <taxon>Gunneridae</taxon>
        <taxon>Pentapetalae</taxon>
        <taxon>rosids</taxon>
        <taxon>fabids</taxon>
        <taxon>Fabales</taxon>
        <taxon>Fabaceae</taxon>
        <taxon>Papilionoideae</taxon>
        <taxon>50 kb inversion clade</taxon>
        <taxon>NPAAA clade</taxon>
        <taxon>Hologalegina</taxon>
        <taxon>IRL clade</taxon>
        <taxon>Trifolieae</taxon>
        <taxon>Trifolium</taxon>
    </lineage>
</organism>
<keyword evidence="7" id="KW-0325">Glycoprotein</keyword>
<dbReference type="Proteomes" id="UP000236291">
    <property type="component" value="Unassembled WGS sequence"/>
</dbReference>
<keyword evidence="3" id="KW-0732">Signal</keyword>
<keyword evidence="9" id="KW-0418">Kinase</keyword>